<accession>E4T6U0</accession>
<dbReference type="HOGENOM" id="CLU_2168495_0_0_10"/>
<evidence type="ECO:0000313" key="2">
    <source>
        <dbReference type="Proteomes" id="UP000008718"/>
    </source>
</evidence>
<proteinExistence type="predicted"/>
<organism evidence="1 2">
    <name type="scientific">Paludibacter propionicigenes (strain DSM 17365 / JCM 13257 / WB4)</name>
    <dbReference type="NCBI Taxonomy" id="694427"/>
    <lineage>
        <taxon>Bacteria</taxon>
        <taxon>Pseudomonadati</taxon>
        <taxon>Bacteroidota</taxon>
        <taxon>Bacteroidia</taxon>
        <taxon>Bacteroidales</taxon>
        <taxon>Paludibacteraceae</taxon>
        <taxon>Paludibacter</taxon>
    </lineage>
</organism>
<dbReference type="EMBL" id="CP002345">
    <property type="protein sequence ID" value="ADQ80434.1"/>
    <property type="molecule type" value="Genomic_DNA"/>
</dbReference>
<dbReference type="AlphaFoldDB" id="E4T6U0"/>
<dbReference type="STRING" id="694427.Palpr_2298"/>
<dbReference type="OrthoDB" id="7283415at2"/>
<keyword evidence="2" id="KW-1185">Reference proteome</keyword>
<dbReference type="Proteomes" id="UP000008718">
    <property type="component" value="Chromosome"/>
</dbReference>
<dbReference type="RefSeq" id="WP_013445803.1">
    <property type="nucleotide sequence ID" value="NC_014734.1"/>
</dbReference>
<reference key="1">
    <citation type="submission" date="2010-11" db="EMBL/GenBank/DDBJ databases">
        <title>The complete genome of Paludibacter propionicigenes DSM 17365.</title>
        <authorList>
            <consortium name="US DOE Joint Genome Institute (JGI-PGF)"/>
            <person name="Lucas S."/>
            <person name="Copeland A."/>
            <person name="Lapidus A."/>
            <person name="Bruce D."/>
            <person name="Goodwin L."/>
            <person name="Pitluck S."/>
            <person name="Kyrpides N."/>
            <person name="Mavromatis K."/>
            <person name="Ivanova N."/>
            <person name="Munk A.C."/>
            <person name="Brettin T."/>
            <person name="Detter J.C."/>
            <person name="Han C."/>
            <person name="Tapia R."/>
            <person name="Land M."/>
            <person name="Hauser L."/>
            <person name="Markowitz V."/>
            <person name="Cheng J.-F."/>
            <person name="Hugenholtz P."/>
            <person name="Woyke T."/>
            <person name="Wu D."/>
            <person name="Gronow S."/>
            <person name="Wellnitz S."/>
            <person name="Brambilla E."/>
            <person name="Klenk H.-P."/>
            <person name="Eisen J.A."/>
        </authorList>
    </citation>
    <scope>NUCLEOTIDE SEQUENCE</scope>
    <source>
        <strain>WB4</strain>
    </source>
</reference>
<reference evidence="1 2" key="2">
    <citation type="journal article" date="2011" name="Stand. Genomic Sci.">
        <title>Complete genome sequence of Paludibacter propionicigenes type strain (WB4).</title>
        <authorList>
            <person name="Gronow S."/>
            <person name="Munk C."/>
            <person name="Lapidus A."/>
            <person name="Nolan M."/>
            <person name="Lucas S."/>
            <person name="Hammon N."/>
            <person name="Deshpande S."/>
            <person name="Cheng J.F."/>
            <person name="Tapia R."/>
            <person name="Han C."/>
            <person name="Goodwin L."/>
            <person name="Pitluck S."/>
            <person name="Liolios K."/>
            <person name="Ivanova N."/>
            <person name="Mavromatis K."/>
            <person name="Mikhailova N."/>
            <person name="Pati A."/>
            <person name="Chen A."/>
            <person name="Palaniappan K."/>
            <person name="Land M."/>
            <person name="Hauser L."/>
            <person name="Chang Y.J."/>
            <person name="Jeffries C.D."/>
            <person name="Brambilla E."/>
            <person name="Rohde M."/>
            <person name="Goker M."/>
            <person name="Detter J.C."/>
            <person name="Woyke T."/>
            <person name="Bristow J."/>
            <person name="Eisen J.A."/>
            <person name="Markowitz V."/>
            <person name="Hugenholtz P."/>
            <person name="Kyrpides N.C."/>
            <person name="Klenk H.P."/>
        </authorList>
    </citation>
    <scope>NUCLEOTIDE SEQUENCE [LARGE SCALE GENOMIC DNA]</scope>
    <source>
        <strain evidence="2">DSM 17365 / JCM 13257 / WB4</strain>
    </source>
</reference>
<sequence length="110" mass="12481">MSGEKFDLEIDANILAINSPQSCVNGPYKIVYKHIKERWVIIALDWDGEPRLGIRWFWDKSGNPISRGYPTWFIIPTSLSNAILNGLPLDFAFRSKIADFLASKILGNDL</sequence>
<evidence type="ECO:0000313" key="1">
    <source>
        <dbReference type="EMBL" id="ADQ80434.1"/>
    </source>
</evidence>
<name>E4T6U0_PALPW</name>
<protein>
    <submittedName>
        <fullName evidence="1">Uncharacterized protein</fullName>
    </submittedName>
</protein>
<dbReference type="KEGG" id="ppn:Palpr_2298"/>
<gene>
    <name evidence="1" type="ordered locus">Palpr_2298</name>
</gene>